<dbReference type="InterPro" id="IPR036629">
    <property type="entry name" value="YjbJ_sf"/>
</dbReference>
<feature type="domain" description="CsbD-like" evidence="3">
    <location>
        <begin position="4"/>
        <end position="55"/>
    </location>
</feature>
<dbReference type="PANTHER" id="PTHR34977">
    <property type="entry name" value="UPF0337 PROTEIN YJBJ"/>
    <property type="match status" value="1"/>
</dbReference>
<name>A0A6N6WE68_9BURK</name>
<proteinExistence type="inferred from homology"/>
<sequence length="87" mass="9708">MNHDIAEGKWKQMVGKAKTAWGELTDDELTKAEGRVDKLTGLIQQRYAKTRQQAELEVRHSTGSTGQPSRPCRAPEYRRGVSGIPSI</sequence>
<comment type="caution">
    <text evidence="4">The sequence shown here is derived from an EMBL/GenBank/DDBJ whole genome shotgun (WGS) entry which is preliminary data.</text>
</comment>
<comment type="similarity">
    <text evidence="1">Belongs to the UPF0337 (CsbD) family.</text>
</comment>
<feature type="region of interest" description="Disordered" evidence="2">
    <location>
        <begin position="54"/>
        <end position="87"/>
    </location>
</feature>
<evidence type="ECO:0000259" key="3">
    <source>
        <dbReference type="Pfam" id="PF05532"/>
    </source>
</evidence>
<dbReference type="OrthoDB" id="9796058at2"/>
<evidence type="ECO:0000313" key="5">
    <source>
        <dbReference type="Proteomes" id="UP000463700"/>
    </source>
</evidence>
<dbReference type="PANTHER" id="PTHR34977:SF1">
    <property type="entry name" value="UPF0337 PROTEIN YJBJ"/>
    <property type="match status" value="1"/>
</dbReference>
<gene>
    <name evidence="4" type="ORF">FSO04_16335</name>
</gene>
<dbReference type="Pfam" id="PF05532">
    <property type="entry name" value="CsbD"/>
    <property type="match status" value="1"/>
</dbReference>
<dbReference type="EMBL" id="VOSW01000027">
    <property type="protein sequence ID" value="KAE8758962.1"/>
    <property type="molecule type" value="Genomic_DNA"/>
</dbReference>
<accession>A0A6N6WE68</accession>
<evidence type="ECO:0000313" key="4">
    <source>
        <dbReference type="EMBL" id="KAE8758962.1"/>
    </source>
</evidence>
<organism evidence="4 5">
    <name type="scientific">Paraburkholderia madseniana</name>
    <dbReference type="NCBI Taxonomy" id="2599607"/>
    <lineage>
        <taxon>Bacteria</taxon>
        <taxon>Pseudomonadati</taxon>
        <taxon>Pseudomonadota</taxon>
        <taxon>Betaproteobacteria</taxon>
        <taxon>Burkholderiales</taxon>
        <taxon>Burkholderiaceae</taxon>
        <taxon>Paraburkholderia</taxon>
    </lineage>
</organism>
<dbReference type="Gene3D" id="1.10.1470.10">
    <property type="entry name" value="YjbJ"/>
    <property type="match status" value="1"/>
</dbReference>
<dbReference type="AlphaFoldDB" id="A0A6N6WE68"/>
<reference evidence="4 5" key="1">
    <citation type="journal article" date="2020" name="Int. J. Syst. Evol. Microbiol.">
        <title>Paraburkholderia madseniana sp. nov., a phenolic acid-degrading bacterium isolated from acidic forest soil.</title>
        <authorList>
            <person name="Wilhelm R.C."/>
            <person name="Murphy S.J.L."/>
            <person name="Feriancek N.M."/>
            <person name="Karasz D.C."/>
            <person name="DeRito C.M."/>
            <person name="Newman J.D."/>
            <person name="Buckley D.H."/>
        </authorList>
    </citation>
    <scope>NUCLEOTIDE SEQUENCE [LARGE SCALE GENOMIC DNA]</scope>
    <source>
        <strain evidence="4 5">RP11</strain>
    </source>
</reference>
<dbReference type="InterPro" id="IPR008462">
    <property type="entry name" value="CsbD"/>
</dbReference>
<evidence type="ECO:0000256" key="2">
    <source>
        <dbReference type="SAM" id="MobiDB-lite"/>
    </source>
</evidence>
<dbReference type="Proteomes" id="UP000463700">
    <property type="component" value="Unassembled WGS sequence"/>
</dbReference>
<dbReference type="InterPro" id="IPR050423">
    <property type="entry name" value="UPF0337_stress_rsp"/>
</dbReference>
<dbReference type="SUPFAM" id="SSF69047">
    <property type="entry name" value="Hypothetical protein YjbJ"/>
    <property type="match status" value="1"/>
</dbReference>
<evidence type="ECO:0000256" key="1">
    <source>
        <dbReference type="ARBA" id="ARBA00009129"/>
    </source>
</evidence>
<protein>
    <submittedName>
        <fullName evidence="4">CsbD family protein</fullName>
    </submittedName>
</protein>